<accession>N9VB57</accession>
<keyword evidence="7 10" id="KW-1133">Transmembrane helix</keyword>
<gene>
    <name evidence="11" type="primary">lsp</name>
    <name evidence="11" type="ORF">MBVG_5870</name>
</gene>
<reference evidence="11 12" key="1">
    <citation type="journal article" date="2013" name="Genome Announc.">
        <title>Draft Genome Sequences of Mycoplasma alkalescens, Mycoplasma arginini, and Mycoplasma bovigenitalium, Three Species with Equivocal Pathogenic Status for Cattle.</title>
        <authorList>
            <person name="Manso-Silvan L."/>
            <person name="Tardy F."/>
            <person name="Baranowski E."/>
            <person name="Barre A."/>
            <person name="Blanchard A."/>
            <person name="Breton M."/>
            <person name="Couture C."/>
            <person name="Citti C."/>
            <person name="Dordet-Frisoni E."/>
            <person name="Dupuy V."/>
            <person name="Gaurivaud P."/>
            <person name="Jacob D."/>
            <person name="Lemaitre C."/>
            <person name="Nikolski M."/>
            <person name="Nouvel L.X."/>
            <person name="Poumarat F."/>
            <person name="Thebault P."/>
            <person name="Theil S."/>
            <person name="Thiaucourt F."/>
            <person name="Sirand-Pugnet P."/>
        </authorList>
    </citation>
    <scope>NUCLEOTIDE SEQUENCE [LARGE SCALE GENOMIC DNA]</scope>
    <source>
        <strain evidence="11 12">51080</strain>
    </source>
</reference>
<dbReference type="Proteomes" id="UP000013220">
    <property type="component" value="Unassembled WGS sequence"/>
</dbReference>
<proteinExistence type="inferred from homology"/>
<dbReference type="RefSeq" id="WP_004421474.1">
    <property type="nucleotide sequence ID" value="NZ_AORH01000034.1"/>
</dbReference>
<dbReference type="GO" id="GO:0006508">
    <property type="term" value="P:proteolysis"/>
    <property type="evidence" value="ECO:0007669"/>
    <property type="project" value="UniProtKB-KW"/>
</dbReference>
<evidence type="ECO:0000256" key="2">
    <source>
        <dbReference type="ARBA" id="ARBA00022475"/>
    </source>
</evidence>
<evidence type="ECO:0000256" key="10">
    <source>
        <dbReference type="SAM" id="Phobius"/>
    </source>
</evidence>
<keyword evidence="4 10" id="KW-0812">Transmembrane</keyword>
<name>N9VB57_9BACT</name>
<evidence type="ECO:0000256" key="6">
    <source>
        <dbReference type="ARBA" id="ARBA00022801"/>
    </source>
</evidence>
<dbReference type="AlphaFoldDB" id="N9VB57"/>
<keyword evidence="6" id="KW-0378">Hydrolase</keyword>
<dbReference type="GO" id="GO:0004190">
    <property type="term" value="F:aspartic-type endopeptidase activity"/>
    <property type="evidence" value="ECO:0007669"/>
    <property type="project" value="UniProtKB-KW"/>
</dbReference>
<dbReference type="PANTHER" id="PTHR33695">
    <property type="entry name" value="LIPOPROTEIN SIGNAL PEPTIDASE"/>
    <property type="match status" value="1"/>
</dbReference>
<evidence type="ECO:0000256" key="8">
    <source>
        <dbReference type="ARBA" id="ARBA00023136"/>
    </source>
</evidence>
<evidence type="ECO:0000313" key="11">
    <source>
        <dbReference type="EMBL" id="ENY68918.1"/>
    </source>
</evidence>
<dbReference type="PATRIC" id="fig|1188235.3.peg.591"/>
<dbReference type="STRING" id="1188235.MBVG_5870"/>
<organism evidence="11 12">
    <name type="scientific">Mycoplasmopsis bovigenitalium 51080</name>
    <dbReference type="NCBI Taxonomy" id="1188235"/>
    <lineage>
        <taxon>Bacteria</taxon>
        <taxon>Bacillati</taxon>
        <taxon>Mycoplasmatota</taxon>
        <taxon>Mycoplasmoidales</taxon>
        <taxon>Metamycoplasmataceae</taxon>
        <taxon>Mycoplasmopsis</taxon>
    </lineage>
</organism>
<comment type="similarity">
    <text evidence="1 9">Belongs to the peptidase A8 family.</text>
</comment>
<evidence type="ECO:0000256" key="5">
    <source>
        <dbReference type="ARBA" id="ARBA00022750"/>
    </source>
</evidence>
<dbReference type="OrthoDB" id="397153at2"/>
<comment type="caution">
    <text evidence="11">The sequence shown here is derived from an EMBL/GenBank/DDBJ whole genome shotgun (WGS) entry which is preliminary data.</text>
</comment>
<evidence type="ECO:0000256" key="3">
    <source>
        <dbReference type="ARBA" id="ARBA00022670"/>
    </source>
</evidence>
<dbReference type="EMBL" id="AORH01000034">
    <property type="protein sequence ID" value="ENY68918.1"/>
    <property type="molecule type" value="Genomic_DNA"/>
</dbReference>
<evidence type="ECO:0000313" key="12">
    <source>
        <dbReference type="Proteomes" id="UP000013220"/>
    </source>
</evidence>
<dbReference type="Pfam" id="PF01252">
    <property type="entry name" value="Peptidase_A8"/>
    <property type="match status" value="1"/>
</dbReference>
<keyword evidence="8 10" id="KW-0472">Membrane</keyword>
<evidence type="ECO:0000256" key="9">
    <source>
        <dbReference type="RuleBase" id="RU004181"/>
    </source>
</evidence>
<keyword evidence="2" id="KW-1003">Cell membrane</keyword>
<dbReference type="GO" id="GO:0016020">
    <property type="term" value="C:membrane"/>
    <property type="evidence" value="ECO:0007669"/>
    <property type="project" value="InterPro"/>
</dbReference>
<dbReference type="PANTHER" id="PTHR33695:SF1">
    <property type="entry name" value="LIPOPROTEIN SIGNAL PEPTIDASE"/>
    <property type="match status" value="1"/>
</dbReference>
<sequence length="221" mass="25124">MNNQQQTKFQSFVQLFRDRFKNHKNKILINYAIFVGVCLIAILIDQLTKTFIFRWKDESKFEGDPTVIYQGVILGFRSVSHHGVTIIPDKSKLTIVLIQIISVLIFIALCFVPFFVDSKISVILFACIAAGDVGNMLDRFMFSGNVKDIVFAAFLEKWSGRELGTFNFADVFLVIGAVGLIIYFITEIIIEYVKEQKKNNDISTNENSETINVSNDDNKEA</sequence>
<keyword evidence="5" id="KW-0064">Aspartyl protease</keyword>
<keyword evidence="3" id="KW-0645">Protease</keyword>
<feature type="transmembrane region" description="Helical" evidence="10">
    <location>
        <begin position="94"/>
        <end position="116"/>
    </location>
</feature>
<evidence type="ECO:0000256" key="7">
    <source>
        <dbReference type="ARBA" id="ARBA00022989"/>
    </source>
</evidence>
<keyword evidence="12" id="KW-1185">Reference proteome</keyword>
<dbReference type="InterPro" id="IPR001872">
    <property type="entry name" value="Peptidase_A8"/>
</dbReference>
<dbReference type="eggNOG" id="ENOG5031YHU">
    <property type="taxonomic scope" value="Bacteria"/>
</dbReference>
<keyword evidence="11" id="KW-0449">Lipoprotein</keyword>
<dbReference type="UniPathway" id="UPA00665"/>
<protein>
    <submittedName>
        <fullName evidence="11">Lipoprotein signal peptidase (Spase II)</fullName>
    </submittedName>
</protein>
<evidence type="ECO:0000256" key="4">
    <source>
        <dbReference type="ARBA" id="ARBA00022692"/>
    </source>
</evidence>
<evidence type="ECO:0000256" key="1">
    <source>
        <dbReference type="ARBA" id="ARBA00006139"/>
    </source>
</evidence>
<dbReference type="PRINTS" id="PR00781">
    <property type="entry name" value="LIPOSIGPTASE"/>
</dbReference>
<feature type="transmembrane region" description="Helical" evidence="10">
    <location>
        <begin position="171"/>
        <end position="190"/>
    </location>
</feature>
<feature type="transmembrane region" description="Helical" evidence="10">
    <location>
        <begin position="27"/>
        <end position="47"/>
    </location>
</feature>